<name>A0A1B2IWY3_9LACO</name>
<dbReference type="AlphaFoldDB" id="A0A1B2IWY3"/>
<dbReference type="Proteomes" id="UP000093267">
    <property type="component" value="Chromosome"/>
</dbReference>
<evidence type="ECO:0000313" key="2">
    <source>
        <dbReference type="Proteomes" id="UP000093267"/>
    </source>
</evidence>
<accession>A0A1B2IWY3</accession>
<proteinExistence type="predicted"/>
<dbReference type="STRING" id="240427.AYR62_14180"/>
<keyword evidence="2" id="KW-1185">Reference proteome</keyword>
<organism evidence="1 2">
    <name type="scientific">Secundilactobacillus paracollinoides</name>
    <dbReference type="NCBI Taxonomy" id="240427"/>
    <lineage>
        <taxon>Bacteria</taxon>
        <taxon>Bacillati</taxon>
        <taxon>Bacillota</taxon>
        <taxon>Bacilli</taxon>
        <taxon>Lactobacillales</taxon>
        <taxon>Lactobacillaceae</taxon>
        <taxon>Secundilactobacillus</taxon>
    </lineage>
</organism>
<evidence type="ECO:0000313" key="1">
    <source>
        <dbReference type="EMBL" id="ANZ66586.1"/>
    </source>
</evidence>
<sequence length="146" mass="16109">MFNSDTAYTNYLKTASTQRLTRAILKLFPNTPVSVSLFRSFDNVTATKPFANTSYTDFVNISSLNRTDTSSNFNRSIGAYLNSTALKPVSSRVATVEKILDENGYTASKRASMSNDVIGIQIADDVVYETSDKDNENVMYSGLKLS</sequence>
<reference evidence="1 2" key="1">
    <citation type="submission" date="2016-03" db="EMBL/GenBank/DDBJ databases">
        <title>Pediococcus and Lactobacillus from brewery environment - whole genome sequencing and assembly.</title>
        <authorList>
            <person name="Behr J."/>
            <person name="Geissler A.J."/>
            <person name="Vogel R.F."/>
        </authorList>
    </citation>
    <scope>NUCLEOTIDE SEQUENCE [LARGE SCALE GENOMIC DNA]</scope>
    <source>
        <strain evidence="1 2">TMW 1.1995</strain>
    </source>
</reference>
<dbReference type="OrthoDB" id="2284445at2"/>
<dbReference type="EMBL" id="CP014924">
    <property type="protein sequence ID" value="ANZ66586.1"/>
    <property type="molecule type" value="Genomic_DNA"/>
</dbReference>
<dbReference type="RefSeq" id="WP_065901922.1">
    <property type="nucleotide sequence ID" value="NZ_CP014912.1"/>
</dbReference>
<gene>
    <name evidence="1" type="ORF">AYR63_05175</name>
</gene>
<protein>
    <submittedName>
        <fullName evidence="1">Uncharacterized protein</fullName>
    </submittedName>
</protein>